<keyword evidence="13" id="KW-0732">Signal</keyword>
<comment type="subcellular location">
    <subcellularLocation>
        <location evidence="1 11">Cell outer membrane</location>
        <topology evidence="1 11">Multi-pass membrane protein</topology>
    </subcellularLocation>
</comment>
<dbReference type="AlphaFoldDB" id="B4R9F5"/>
<evidence type="ECO:0000256" key="13">
    <source>
        <dbReference type="SAM" id="SignalP"/>
    </source>
</evidence>
<evidence type="ECO:0000256" key="7">
    <source>
        <dbReference type="ARBA" id="ARBA00023065"/>
    </source>
</evidence>
<dbReference type="GO" id="GO:0006826">
    <property type="term" value="P:iron ion transport"/>
    <property type="evidence" value="ECO:0007669"/>
    <property type="project" value="UniProtKB-KW"/>
</dbReference>
<dbReference type="eggNOG" id="COG4773">
    <property type="taxonomic scope" value="Bacteria"/>
</dbReference>
<keyword evidence="8 12" id="KW-0798">TonB box</keyword>
<evidence type="ECO:0000313" key="16">
    <source>
        <dbReference type="EMBL" id="ACG79415.1"/>
    </source>
</evidence>
<evidence type="ECO:0000256" key="1">
    <source>
        <dbReference type="ARBA" id="ARBA00004571"/>
    </source>
</evidence>
<evidence type="ECO:0000256" key="8">
    <source>
        <dbReference type="ARBA" id="ARBA00023077"/>
    </source>
</evidence>
<dbReference type="InterPro" id="IPR000531">
    <property type="entry name" value="Beta-barrel_TonB"/>
</dbReference>
<dbReference type="RefSeq" id="WP_012523553.1">
    <property type="nucleotide sequence ID" value="NC_011144.1"/>
</dbReference>
<reference evidence="16 17" key="1">
    <citation type="journal article" date="2008" name="BMC Genomics">
        <title>Complete genome of Phenylobacterium zucineum - a novel facultative intracellular bacterium isolated from human erythroleukemia cell line K562.</title>
        <authorList>
            <person name="Luo Y."/>
            <person name="Xu X."/>
            <person name="Ding Z."/>
            <person name="Liu Z."/>
            <person name="Zhang B."/>
            <person name="Yan Z."/>
            <person name="Sun J."/>
            <person name="Hu S."/>
            <person name="Hu X."/>
        </authorList>
    </citation>
    <scope>NUCLEOTIDE SEQUENCE [LARGE SCALE GENOMIC DNA]</scope>
    <source>
        <strain evidence="16 17">HLK1</strain>
    </source>
</reference>
<keyword evidence="9 11" id="KW-0472">Membrane</keyword>
<dbReference type="Pfam" id="PF00593">
    <property type="entry name" value="TonB_dep_Rec_b-barrel"/>
    <property type="match status" value="1"/>
</dbReference>
<dbReference type="GO" id="GO:0009279">
    <property type="term" value="C:cell outer membrane"/>
    <property type="evidence" value="ECO:0007669"/>
    <property type="project" value="UniProtKB-SubCell"/>
</dbReference>
<sequence>MKVSGRNVSRWSMGLLATTMLTAVAAPAAAQTGGPTLEEVVITAQKRSENLQDVPISVQALGTERLDQLQVSDMADYVKFLPNVTIQSGAPGFTTIYMRGVASGENSNHSGPLPSVAVYLDEQPVTTITGPLDIHVYDIERVEVLAGPQGTLYGASSQAGTIRIITNKPSPAGFAAGYDLEVNSVSHGGIGYGAEGFVNQPLGDQAAVRLVGWAIHDAGYIDNEAATLTYPTGPVTIDNADLADDDFNEVDTYGARAALRIDLDENWSITPAIQGQRTEADGAFFYDPGRGRLDTARFRPDRSDDKWFQAAMTIEGTASNLDLVYAGAYMRRWIDSESDYSDYAYFYDTLYGYGAYWTDDAGNPNDISQYIQGKDYFTKQSHEFRVSTPADERLRVTMGLFYQKQTHNIQQRYKIDNLASGVEVTGWPDTIWLTKQLRVDRDLAAFADLGIDVTDKLTINGGIRFFKARNGLEGFFGYGSGYSSRTGEAACFGPEIVEGSPCTNLLQLTEDKGDTYRLNATYDFDDNRMVYLTYSTGYRPGGVNRRGGDPYEPDYLKNLEFGWKTTWLDNRLRWNGAIFKEKWNDYQFSFLGQNGLTIIANGGKAKMKGIETDVSWVLAEGLTVNGAASLIDAELAQDYRADPAGPILAPKGQSLPVTPKFKGNLNVRYEWAMGGYDAHVQGSVVYSGSAYSELRSADRALVGKMPEYTTFDMTAGLTNGSWRVEAFAKNLFDENGQLDRAVACVVCSRVWVTPIRPRIIGVRFGQSF</sequence>
<feature type="domain" description="TonB-dependent receptor plug" evidence="15">
    <location>
        <begin position="51"/>
        <end position="161"/>
    </location>
</feature>
<dbReference type="PANTHER" id="PTHR32552:SF81">
    <property type="entry name" value="TONB-DEPENDENT OUTER MEMBRANE RECEPTOR"/>
    <property type="match status" value="1"/>
</dbReference>
<evidence type="ECO:0000256" key="5">
    <source>
        <dbReference type="ARBA" id="ARBA00022692"/>
    </source>
</evidence>
<evidence type="ECO:0000256" key="10">
    <source>
        <dbReference type="ARBA" id="ARBA00023237"/>
    </source>
</evidence>
<evidence type="ECO:0000256" key="6">
    <source>
        <dbReference type="ARBA" id="ARBA00023004"/>
    </source>
</evidence>
<dbReference type="InterPro" id="IPR036942">
    <property type="entry name" value="Beta-barrel_TonB_sf"/>
</dbReference>
<keyword evidence="10 11" id="KW-0998">Cell outer membrane</keyword>
<dbReference type="Proteomes" id="UP000001868">
    <property type="component" value="Chromosome"/>
</dbReference>
<dbReference type="OrthoDB" id="9760333at2"/>
<evidence type="ECO:0000256" key="2">
    <source>
        <dbReference type="ARBA" id="ARBA00022448"/>
    </source>
</evidence>
<dbReference type="KEGG" id="pzu:PHZ_c3006"/>
<protein>
    <submittedName>
        <fullName evidence="16">TonB-dependent receptor</fullName>
    </submittedName>
</protein>
<evidence type="ECO:0000259" key="15">
    <source>
        <dbReference type="Pfam" id="PF07715"/>
    </source>
</evidence>
<keyword evidence="16" id="KW-0675">Receptor</keyword>
<keyword evidence="17" id="KW-1185">Reference proteome</keyword>
<dbReference type="Pfam" id="PF07715">
    <property type="entry name" value="Plug"/>
    <property type="match status" value="1"/>
</dbReference>
<comment type="similarity">
    <text evidence="11 12">Belongs to the TonB-dependent receptor family.</text>
</comment>
<dbReference type="STRING" id="450851.PHZ_c3006"/>
<dbReference type="Gene3D" id="2.40.170.20">
    <property type="entry name" value="TonB-dependent receptor, beta-barrel domain"/>
    <property type="match status" value="1"/>
</dbReference>
<feature type="domain" description="TonB-dependent receptor-like beta-barrel" evidence="14">
    <location>
        <begin position="287"/>
        <end position="731"/>
    </location>
</feature>
<evidence type="ECO:0000256" key="3">
    <source>
        <dbReference type="ARBA" id="ARBA00022452"/>
    </source>
</evidence>
<dbReference type="InterPro" id="IPR039426">
    <property type="entry name" value="TonB-dep_rcpt-like"/>
</dbReference>
<dbReference type="HOGENOM" id="CLU_008287_15_1_5"/>
<dbReference type="PROSITE" id="PS52016">
    <property type="entry name" value="TONB_DEPENDENT_REC_3"/>
    <property type="match status" value="1"/>
</dbReference>
<dbReference type="PANTHER" id="PTHR32552">
    <property type="entry name" value="FERRICHROME IRON RECEPTOR-RELATED"/>
    <property type="match status" value="1"/>
</dbReference>
<gene>
    <name evidence="16" type="ordered locus">PHZ_c3006</name>
</gene>
<dbReference type="EMBL" id="CP000747">
    <property type="protein sequence ID" value="ACG79415.1"/>
    <property type="molecule type" value="Genomic_DNA"/>
</dbReference>
<keyword evidence="4" id="KW-0410">Iron transport</keyword>
<evidence type="ECO:0000256" key="9">
    <source>
        <dbReference type="ARBA" id="ARBA00023136"/>
    </source>
</evidence>
<keyword evidence="5 11" id="KW-0812">Transmembrane</keyword>
<keyword evidence="3 11" id="KW-1134">Transmembrane beta strand</keyword>
<evidence type="ECO:0000256" key="12">
    <source>
        <dbReference type="RuleBase" id="RU003357"/>
    </source>
</evidence>
<organism evidence="16 17">
    <name type="scientific">Phenylobacterium zucineum (strain HLK1)</name>
    <dbReference type="NCBI Taxonomy" id="450851"/>
    <lineage>
        <taxon>Bacteria</taxon>
        <taxon>Pseudomonadati</taxon>
        <taxon>Pseudomonadota</taxon>
        <taxon>Alphaproteobacteria</taxon>
        <taxon>Caulobacterales</taxon>
        <taxon>Caulobacteraceae</taxon>
        <taxon>Phenylobacterium</taxon>
    </lineage>
</organism>
<evidence type="ECO:0000256" key="11">
    <source>
        <dbReference type="PROSITE-ProRule" id="PRU01360"/>
    </source>
</evidence>
<evidence type="ECO:0000313" key="17">
    <source>
        <dbReference type="Proteomes" id="UP000001868"/>
    </source>
</evidence>
<evidence type="ECO:0000259" key="14">
    <source>
        <dbReference type="Pfam" id="PF00593"/>
    </source>
</evidence>
<evidence type="ECO:0000256" key="4">
    <source>
        <dbReference type="ARBA" id="ARBA00022496"/>
    </source>
</evidence>
<dbReference type="SUPFAM" id="SSF56935">
    <property type="entry name" value="Porins"/>
    <property type="match status" value="1"/>
</dbReference>
<accession>B4R9F5</accession>
<feature type="signal peptide" evidence="13">
    <location>
        <begin position="1"/>
        <end position="25"/>
    </location>
</feature>
<feature type="chain" id="PRO_5002825139" evidence="13">
    <location>
        <begin position="26"/>
        <end position="768"/>
    </location>
</feature>
<keyword evidence="7" id="KW-0406">Ion transport</keyword>
<dbReference type="InterPro" id="IPR012910">
    <property type="entry name" value="Plug_dom"/>
</dbReference>
<proteinExistence type="inferred from homology"/>
<name>B4R9F5_PHEZH</name>
<keyword evidence="6" id="KW-0408">Iron</keyword>
<keyword evidence="2 11" id="KW-0813">Transport</keyword>